<evidence type="ECO:0000313" key="1">
    <source>
        <dbReference type="EMBL" id="KAH6923835.1"/>
    </source>
</evidence>
<protein>
    <submittedName>
        <fullName evidence="1">Uncharacterized protein</fullName>
    </submittedName>
</protein>
<proteinExistence type="predicted"/>
<name>A0ACB7RN58_HYAAI</name>
<comment type="caution">
    <text evidence="1">The sequence shown here is derived from an EMBL/GenBank/DDBJ whole genome shotgun (WGS) entry which is preliminary data.</text>
</comment>
<organism evidence="1 2">
    <name type="scientific">Hyalomma asiaticum</name>
    <name type="common">Tick</name>
    <dbReference type="NCBI Taxonomy" id="266040"/>
    <lineage>
        <taxon>Eukaryota</taxon>
        <taxon>Metazoa</taxon>
        <taxon>Ecdysozoa</taxon>
        <taxon>Arthropoda</taxon>
        <taxon>Chelicerata</taxon>
        <taxon>Arachnida</taxon>
        <taxon>Acari</taxon>
        <taxon>Parasitiformes</taxon>
        <taxon>Ixodida</taxon>
        <taxon>Ixodoidea</taxon>
        <taxon>Ixodidae</taxon>
        <taxon>Hyalomminae</taxon>
        <taxon>Hyalomma</taxon>
    </lineage>
</organism>
<gene>
    <name evidence="1" type="ORF">HPB50_007781</name>
</gene>
<evidence type="ECO:0000313" key="2">
    <source>
        <dbReference type="Proteomes" id="UP000821845"/>
    </source>
</evidence>
<accession>A0ACB7RN58</accession>
<keyword evidence="2" id="KW-1185">Reference proteome</keyword>
<sequence length="152" mass="16999">METRCHIDPLPRYMHPQLYEHRRKARAKAHDRYSDIEGAFFVDAAGPVCGKHTAAVIPQGRQIDCISAQNTDATSMEDAGIAVTLRNPGSIFILTDSQAAYRNFSKGQIGPLAHRILTQLLSQRSEREWKQLIWIPGHCGVKGNKLAHVSNR</sequence>
<reference evidence="1" key="1">
    <citation type="submission" date="2020-05" db="EMBL/GenBank/DDBJ databases">
        <title>Large-scale comparative analyses of tick genomes elucidate their genetic diversity and vector capacities.</title>
        <authorList>
            <person name="Jia N."/>
            <person name="Wang J."/>
            <person name="Shi W."/>
            <person name="Du L."/>
            <person name="Sun Y."/>
            <person name="Zhan W."/>
            <person name="Jiang J."/>
            <person name="Wang Q."/>
            <person name="Zhang B."/>
            <person name="Ji P."/>
            <person name="Sakyi L.B."/>
            <person name="Cui X."/>
            <person name="Yuan T."/>
            <person name="Jiang B."/>
            <person name="Yang W."/>
            <person name="Lam T.T.-Y."/>
            <person name="Chang Q."/>
            <person name="Ding S."/>
            <person name="Wang X."/>
            <person name="Zhu J."/>
            <person name="Ruan X."/>
            <person name="Zhao L."/>
            <person name="Wei J."/>
            <person name="Que T."/>
            <person name="Du C."/>
            <person name="Cheng J."/>
            <person name="Dai P."/>
            <person name="Han X."/>
            <person name="Huang E."/>
            <person name="Gao Y."/>
            <person name="Liu J."/>
            <person name="Shao H."/>
            <person name="Ye R."/>
            <person name="Li L."/>
            <person name="Wei W."/>
            <person name="Wang X."/>
            <person name="Wang C."/>
            <person name="Yang T."/>
            <person name="Huo Q."/>
            <person name="Li W."/>
            <person name="Guo W."/>
            <person name="Chen H."/>
            <person name="Zhou L."/>
            <person name="Ni X."/>
            <person name="Tian J."/>
            <person name="Zhou Y."/>
            <person name="Sheng Y."/>
            <person name="Liu T."/>
            <person name="Pan Y."/>
            <person name="Xia L."/>
            <person name="Li J."/>
            <person name="Zhao F."/>
            <person name="Cao W."/>
        </authorList>
    </citation>
    <scope>NUCLEOTIDE SEQUENCE</scope>
    <source>
        <strain evidence="1">Hyas-2018</strain>
    </source>
</reference>
<dbReference type="Proteomes" id="UP000821845">
    <property type="component" value="Chromosome 8"/>
</dbReference>
<dbReference type="EMBL" id="CM023488">
    <property type="protein sequence ID" value="KAH6923835.1"/>
    <property type="molecule type" value="Genomic_DNA"/>
</dbReference>